<evidence type="ECO:0000256" key="7">
    <source>
        <dbReference type="ARBA" id="ARBA00023177"/>
    </source>
</evidence>
<accession>A0A1T2L3A6</accession>
<gene>
    <name evidence="10" type="ORF">BOW53_11030</name>
</gene>
<organism evidence="10 11">
    <name type="scientific">Solemya pervernicosa gill symbiont</name>
    <dbReference type="NCBI Taxonomy" id="642797"/>
    <lineage>
        <taxon>Bacteria</taxon>
        <taxon>Pseudomonadati</taxon>
        <taxon>Pseudomonadota</taxon>
        <taxon>Gammaproteobacteria</taxon>
        <taxon>sulfur-oxidizing symbionts</taxon>
    </lineage>
</organism>
<evidence type="ECO:0000256" key="3">
    <source>
        <dbReference type="ARBA" id="ARBA00022448"/>
    </source>
</evidence>
<dbReference type="InterPro" id="IPR001905">
    <property type="entry name" value="Ammonium_transpt"/>
</dbReference>
<sequence>MEAILQTNYALDTFYFLVSGVLVMWMAAGFAMLEAGLVRSKNTAEILTKNVALFAIACIMYMVMGYNIMYPAEAVNSWFPGISFLIGGDNSVESVLAGGDGAPYYSDMSDFFFQVVFVATAMSIVSGAVAERMKLWSFLAFAVVMTGFIYPMQGYWKWGGGFLDGLGFQDFAGSGVVHMCGAAAALAGVLLLGARKGKYGPNGEVHAIPGANMPLATLGMFILWMGWFGFNGGSELKVSDVGEANAVALVFVNTNMAAAGGLVAAMMVARILFGKTDLTMVLNGALAGLVAITAEPLAPTPLLATIIGAIGGVVVVLSVITLDKLRIDDPVGAISVHGVVGMWGLLAVTLSNADATFVGQLTGLGVILAWTFAASFITWMVIKAVMGIRVTEEEEYEGVDQTECGMEAYPEFTNK</sequence>
<keyword evidence="11" id="KW-1185">Reference proteome</keyword>
<dbReference type="GO" id="GO:0097272">
    <property type="term" value="P:ammonium homeostasis"/>
    <property type="evidence" value="ECO:0007669"/>
    <property type="project" value="TreeGrafter"/>
</dbReference>
<dbReference type="SUPFAM" id="SSF111352">
    <property type="entry name" value="Ammonium transporter"/>
    <property type="match status" value="1"/>
</dbReference>
<evidence type="ECO:0000313" key="11">
    <source>
        <dbReference type="Proteomes" id="UP000191110"/>
    </source>
</evidence>
<feature type="transmembrane region" description="Helical" evidence="8">
    <location>
        <begin position="357"/>
        <end position="382"/>
    </location>
</feature>
<dbReference type="NCBIfam" id="TIGR00836">
    <property type="entry name" value="amt"/>
    <property type="match status" value="1"/>
</dbReference>
<evidence type="ECO:0000259" key="9">
    <source>
        <dbReference type="Pfam" id="PF00909"/>
    </source>
</evidence>
<dbReference type="InterPro" id="IPR019879">
    <property type="entry name" value="Ammonium_transptr_marine"/>
</dbReference>
<dbReference type="EMBL" id="MPRL01000048">
    <property type="protein sequence ID" value="OOZ39571.1"/>
    <property type="molecule type" value="Genomic_DNA"/>
</dbReference>
<name>A0A1T2L3A6_9GAMM</name>
<dbReference type="Pfam" id="PF00909">
    <property type="entry name" value="Ammonium_transp"/>
    <property type="match status" value="1"/>
</dbReference>
<dbReference type="AlphaFoldDB" id="A0A1T2L3A6"/>
<protein>
    <recommendedName>
        <fullName evidence="8">Ammonium transporter</fullName>
    </recommendedName>
</protein>
<feature type="transmembrane region" description="Helical" evidence="8">
    <location>
        <begin position="50"/>
        <end position="69"/>
    </location>
</feature>
<feature type="transmembrane region" description="Helical" evidence="8">
    <location>
        <begin position="176"/>
        <end position="194"/>
    </location>
</feature>
<dbReference type="Gene3D" id="1.10.3430.10">
    <property type="entry name" value="Ammonium transporter AmtB like domains"/>
    <property type="match status" value="1"/>
</dbReference>
<keyword evidence="7 8" id="KW-0924">Ammonia transport</keyword>
<dbReference type="GO" id="GO:0008519">
    <property type="term" value="F:ammonium channel activity"/>
    <property type="evidence" value="ECO:0007669"/>
    <property type="project" value="InterPro"/>
</dbReference>
<evidence type="ECO:0000256" key="4">
    <source>
        <dbReference type="ARBA" id="ARBA00022692"/>
    </source>
</evidence>
<feature type="transmembrane region" description="Helical" evidence="8">
    <location>
        <begin position="111"/>
        <end position="129"/>
    </location>
</feature>
<dbReference type="RefSeq" id="WP_078484136.1">
    <property type="nucleotide sequence ID" value="NZ_MPRL01000048.1"/>
</dbReference>
<evidence type="ECO:0000256" key="2">
    <source>
        <dbReference type="ARBA" id="ARBA00005887"/>
    </source>
</evidence>
<dbReference type="PANTHER" id="PTHR11730:SF62">
    <property type="entry name" value="AMMONIUM TRANSPORTER SLL1017-RELATED"/>
    <property type="match status" value="1"/>
</dbReference>
<feature type="transmembrane region" description="Helical" evidence="8">
    <location>
        <begin position="247"/>
        <end position="273"/>
    </location>
</feature>
<feature type="transmembrane region" description="Helical" evidence="8">
    <location>
        <begin position="280"/>
        <end position="297"/>
    </location>
</feature>
<evidence type="ECO:0000256" key="1">
    <source>
        <dbReference type="ARBA" id="ARBA00004141"/>
    </source>
</evidence>
<evidence type="ECO:0000313" key="10">
    <source>
        <dbReference type="EMBL" id="OOZ39571.1"/>
    </source>
</evidence>
<keyword evidence="6 8" id="KW-0472">Membrane</keyword>
<feature type="transmembrane region" description="Helical" evidence="8">
    <location>
        <begin position="136"/>
        <end position="156"/>
    </location>
</feature>
<comment type="subcellular location">
    <subcellularLocation>
        <location evidence="8">Cell membrane</location>
        <topology evidence="8">Multi-pass membrane protein</topology>
    </subcellularLocation>
    <subcellularLocation>
        <location evidence="1">Membrane</location>
        <topology evidence="1">Multi-pass membrane protein</topology>
    </subcellularLocation>
</comment>
<feature type="domain" description="Ammonium transporter AmtB-like" evidence="9">
    <location>
        <begin position="16"/>
        <end position="409"/>
    </location>
</feature>
<dbReference type="Proteomes" id="UP000191110">
    <property type="component" value="Unassembled WGS sequence"/>
</dbReference>
<keyword evidence="4 8" id="KW-0812">Transmembrane</keyword>
<feature type="transmembrane region" description="Helical" evidence="8">
    <location>
        <begin position="334"/>
        <end position="351"/>
    </location>
</feature>
<keyword evidence="3 8" id="KW-0813">Transport</keyword>
<dbReference type="PROSITE" id="PS01219">
    <property type="entry name" value="AMMONIUM_TRANSP"/>
    <property type="match status" value="1"/>
</dbReference>
<dbReference type="InterPro" id="IPR024041">
    <property type="entry name" value="NH4_transpt_AmtB-like_dom"/>
</dbReference>
<dbReference type="PANTHER" id="PTHR11730">
    <property type="entry name" value="AMMONIUM TRANSPORTER"/>
    <property type="match status" value="1"/>
</dbReference>
<reference evidence="10 11" key="1">
    <citation type="submission" date="2016-11" db="EMBL/GenBank/DDBJ databases">
        <title>Mixed transmission modes and dynamic genome evolution in an obligate animal-bacterial symbiosis.</title>
        <authorList>
            <person name="Russell S.L."/>
            <person name="Corbett-Detig R.B."/>
            <person name="Cavanaugh C.M."/>
        </authorList>
    </citation>
    <scope>NUCLEOTIDE SEQUENCE [LARGE SCALE GENOMIC DNA]</scope>
    <source>
        <strain evidence="10">Sveles-Q1</strain>
    </source>
</reference>
<feature type="transmembrane region" description="Helical" evidence="8">
    <location>
        <begin position="303"/>
        <end position="322"/>
    </location>
</feature>
<dbReference type="GO" id="GO:0005886">
    <property type="term" value="C:plasma membrane"/>
    <property type="evidence" value="ECO:0007669"/>
    <property type="project" value="UniProtKB-SubCell"/>
</dbReference>
<dbReference type="InterPro" id="IPR018047">
    <property type="entry name" value="Ammonium_transpt_CS"/>
</dbReference>
<proteinExistence type="inferred from homology"/>
<comment type="similarity">
    <text evidence="2 8">Belongs to the ammonia transporter channel (TC 1.A.11.2) family.</text>
</comment>
<dbReference type="NCBIfam" id="TIGR03644">
    <property type="entry name" value="marine_trans_1"/>
    <property type="match status" value="1"/>
</dbReference>
<dbReference type="OrthoDB" id="9814202at2"/>
<dbReference type="InterPro" id="IPR029020">
    <property type="entry name" value="Ammonium/urea_transptr"/>
</dbReference>
<comment type="caution">
    <text evidence="10">The sequence shown here is derived from an EMBL/GenBank/DDBJ whole genome shotgun (WGS) entry which is preliminary data.</text>
</comment>
<feature type="transmembrane region" description="Helical" evidence="8">
    <location>
        <begin position="206"/>
        <end position="227"/>
    </location>
</feature>
<evidence type="ECO:0000256" key="8">
    <source>
        <dbReference type="RuleBase" id="RU362002"/>
    </source>
</evidence>
<feature type="transmembrane region" description="Helical" evidence="8">
    <location>
        <begin position="14"/>
        <end position="38"/>
    </location>
</feature>
<keyword evidence="5 8" id="KW-1133">Transmembrane helix</keyword>
<evidence type="ECO:0000256" key="6">
    <source>
        <dbReference type="ARBA" id="ARBA00023136"/>
    </source>
</evidence>
<evidence type="ECO:0000256" key="5">
    <source>
        <dbReference type="ARBA" id="ARBA00022989"/>
    </source>
</evidence>